<comment type="caution">
    <text evidence="18">The sequence shown here is derived from an EMBL/GenBank/DDBJ whole genome shotgun (WGS) entry which is preliminary data.</text>
</comment>
<evidence type="ECO:0000256" key="8">
    <source>
        <dbReference type="ARBA" id="ARBA00023008"/>
    </source>
</evidence>
<evidence type="ECO:0000259" key="17">
    <source>
        <dbReference type="Pfam" id="PF03443"/>
    </source>
</evidence>
<dbReference type="InterPro" id="IPR005103">
    <property type="entry name" value="AA9_LPMO"/>
</dbReference>
<feature type="signal peptide" evidence="16">
    <location>
        <begin position="1"/>
        <end position="19"/>
    </location>
</feature>
<dbReference type="EC" id="1.14.99.56" evidence="15"/>
<protein>
    <recommendedName>
        <fullName evidence="15">lytic cellulose monooxygenase (C4-dehydrogenating)</fullName>
        <ecNumber evidence="15">1.14.99.56</ecNumber>
    </recommendedName>
</protein>
<dbReference type="GO" id="GO:0004497">
    <property type="term" value="F:monooxygenase activity"/>
    <property type="evidence" value="ECO:0007669"/>
    <property type="project" value="UniProtKB-KW"/>
</dbReference>
<evidence type="ECO:0000256" key="1">
    <source>
        <dbReference type="ARBA" id="ARBA00001973"/>
    </source>
</evidence>
<comment type="subcellular location">
    <subcellularLocation>
        <location evidence="2">Secreted</location>
    </subcellularLocation>
</comment>
<keyword evidence="5 16" id="KW-0732">Signal</keyword>
<evidence type="ECO:0000256" key="3">
    <source>
        <dbReference type="ARBA" id="ARBA00022525"/>
    </source>
</evidence>
<accession>A0A2B7WGS9</accession>
<evidence type="ECO:0000256" key="6">
    <source>
        <dbReference type="ARBA" id="ARBA00023001"/>
    </source>
</evidence>
<evidence type="ECO:0000313" key="19">
    <source>
        <dbReference type="Proteomes" id="UP000223968"/>
    </source>
</evidence>
<feature type="chain" id="PRO_5012857878" description="lytic cellulose monooxygenase (C4-dehydrogenating)" evidence="16">
    <location>
        <begin position="20"/>
        <end position="229"/>
    </location>
</feature>
<keyword evidence="12" id="KW-0624">Polysaccharide degradation</keyword>
<keyword evidence="7" id="KW-0560">Oxidoreductase</keyword>
<evidence type="ECO:0000256" key="7">
    <source>
        <dbReference type="ARBA" id="ARBA00023002"/>
    </source>
</evidence>
<keyword evidence="4" id="KW-0479">Metal-binding</keyword>
<organism evidence="18 19">
    <name type="scientific">Helicocarpus griseus UAMH5409</name>
    <dbReference type="NCBI Taxonomy" id="1447875"/>
    <lineage>
        <taxon>Eukaryota</taxon>
        <taxon>Fungi</taxon>
        <taxon>Dikarya</taxon>
        <taxon>Ascomycota</taxon>
        <taxon>Pezizomycotina</taxon>
        <taxon>Eurotiomycetes</taxon>
        <taxon>Eurotiomycetidae</taxon>
        <taxon>Onygenales</taxon>
        <taxon>Ajellomycetaceae</taxon>
        <taxon>Helicocarpus</taxon>
    </lineage>
</organism>
<comment type="catalytic activity">
    <reaction evidence="14">
        <text>[(1-&gt;4)-beta-D-glucosyl]n+m + reduced acceptor + O2 = 4-dehydro-beta-D-glucosyl-[(1-&gt;4)-beta-D-glucosyl]n-1 + [(1-&gt;4)-beta-D-glucosyl]m + acceptor + H2O.</text>
        <dbReference type="EC" id="1.14.99.56"/>
    </reaction>
</comment>
<keyword evidence="6" id="KW-0136">Cellulose degradation</keyword>
<dbReference type="CDD" id="cd21175">
    <property type="entry name" value="LPMO_AA9"/>
    <property type="match status" value="1"/>
</dbReference>
<evidence type="ECO:0000256" key="9">
    <source>
        <dbReference type="ARBA" id="ARBA00023033"/>
    </source>
</evidence>
<keyword evidence="10" id="KW-1015">Disulfide bond</keyword>
<dbReference type="GO" id="GO:0030245">
    <property type="term" value="P:cellulose catabolic process"/>
    <property type="evidence" value="ECO:0007669"/>
    <property type="project" value="UniProtKB-KW"/>
</dbReference>
<sequence>MKSFTYAALLGTLITQATAHYVFPAIEGTEDWQYVRMFTDQHTNGPVTSVETEDIRCNKDGVNGGSTQTLDVAAGSEVAFTVRSEIGHPGPLQFYMAKVPEGASAVDWDGAGDVWFKIYGDGPNISPEGLTWPSSSATTVSVTLPSSLPSGEYLLRVEHTALHGASEAGGAQFYISCAQINVTGGGNGSPGPLVAFPGAYSPTDPGLMINIYYPVPTEYILPGPEVWTG</sequence>
<evidence type="ECO:0000256" key="11">
    <source>
        <dbReference type="ARBA" id="ARBA00023277"/>
    </source>
</evidence>
<evidence type="ECO:0000313" key="18">
    <source>
        <dbReference type="EMBL" id="PGG95808.1"/>
    </source>
</evidence>
<evidence type="ECO:0000256" key="13">
    <source>
        <dbReference type="ARBA" id="ARBA00044502"/>
    </source>
</evidence>
<dbReference type="OrthoDB" id="3496539at2759"/>
<comment type="cofactor">
    <cofactor evidence="1">
        <name>Cu(2+)</name>
        <dbReference type="ChEBI" id="CHEBI:29036"/>
    </cofactor>
</comment>
<dbReference type="Proteomes" id="UP000223968">
    <property type="component" value="Unassembled WGS sequence"/>
</dbReference>
<dbReference type="EMBL" id="PDNB01000311">
    <property type="protein sequence ID" value="PGG95808.1"/>
    <property type="molecule type" value="Genomic_DNA"/>
</dbReference>
<dbReference type="GO" id="GO:0005576">
    <property type="term" value="C:extracellular region"/>
    <property type="evidence" value="ECO:0007669"/>
    <property type="project" value="UniProtKB-SubCell"/>
</dbReference>
<dbReference type="PANTHER" id="PTHR33353:SF10">
    <property type="entry name" value="ENDO-BETA-1,4-GLUCANASE D"/>
    <property type="match status" value="1"/>
</dbReference>
<name>A0A2B7WGS9_9EURO</name>
<evidence type="ECO:0000256" key="5">
    <source>
        <dbReference type="ARBA" id="ARBA00022729"/>
    </source>
</evidence>
<keyword evidence="3" id="KW-0964">Secreted</keyword>
<evidence type="ECO:0000256" key="4">
    <source>
        <dbReference type="ARBA" id="ARBA00022723"/>
    </source>
</evidence>
<evidence type="ECO:0000256" key="16">
    <source>
        <dbReference type="SAM" id="SignalP"/>
    </source>
</evidence>
<keyword evidence="8" id="KW-0186">Copper</keyword>
<feature type="domain" description="Auxiliary Activity family 9 catalytic" evidence="17">
    <location>
        <begin position="29"/>
        <end position="219"/>
    </location>
</feature>
<keyword evidence="19" id="KW-1185">Reference proteome</keyword>
<dbReference type="PANTHER" id="PTHR33353">
    <property type="entry name" value="PUTATIVE (AFU_ORTHOLOGUE AFUA_1G12560)-RELATED"/>
    <property type="match status" value="1"/>
</dbReference>
<keyword evidence="9" id="KW-0503">Monooxygenase</keyword>
<dbReference type="Pfam" id="PF03443">
    <property type="entry name" value="AA9"/>
    <property type="match status" value="1"/>
</dbReference>
<evidence type="ECO:0000256" key="12">
    <source>
        <dbReference type="ARBA" id="ARBA00023326"/>
    </source>
</evidence>
<evidence type="ECO:0000256" key="10">
    <source>
        <dbReference type="ARBA" id="ARBA00023157"/>
    </source>
</evidence>
<dbReference type="InterPro" id="IPR049892">
    <property type="entry name" value="AA9"/>
</dbReference>
<keyword evidence="11" id="KW-0119">Carbohydrate metabolism</keyword>
<dbReference type="Gene3D" id="2.70.50.70">
    <property type="match status" value="1"/>
</dbReference>
<dbReference type="GO" id="GO:0046872">
    <property type="term" value="F:metal ion binding"/>
    <property type="evidence" value="ECO:0007669"/>
    <property type="project" value="UniProtKB-KW"/>
</dbReference>
<reference evidence="18 19" key="1">
    <citation type="submission" date="2017-10" db="EMBL/GenBank/DDBJ databases">
        <title>Comparative genomics in systemic dimorphic fungi from Ajellomycetaceae.</title>
        <authorList>
            <person name="Munoz J.F."/>
            <person name="Mcewen J.G."/>
            <person name="Clay O.K."/>
            <person name="Cuomo C.A."/>
        </authorList>
    </citation>
    <scope>NUCLEOTIDE SEQUENCE [LARGE SCALE GENOMIC DNA]</scope>
    <source>
        <strain evidence="18 19">UAMH5409</strain>
    </source>
</reference>
<dbReference type="AlphaFoldDB" id="A0A2B7WGS9"/>
<evidence type="ECO:0000256" key="15">
    <source>
        <dbReference type="ARBA" id="ARBA00047174"/>
    </source>
</evidence>
<evidence type="ECO:0000256" key="2">
    <source>
        <dbReference type="ARBA" id="ARBA00004613"/>
    </source>
</evidence>
<dbReference type="STRING" id="1447875.A0A2B7WGS9"/>
<evidence type="ECO:0000256" key="14">
    <source>
        <dbReference type="ARBA" id="ARBA00045077"/>
    </source>
</evidence>
<proteinExistence type="inferred from homology"/>
<comment type="similarity">
    <text evidence="13">Belongs to the polysaccharide monooxygenase AA9 family.</text>
</comment>
<gene>
    <name evidence="18" type="ORF">AJ79_09868</name>
</gene>